<evidence type="ECO:0000313" key="3">
    <source>
        <dbReference type="Proteomes" id="UP000521943"/>
    </source>
</evidence>
<dbReference type="OrthoDB" id="10328237at2759"/>
<comment type="caution">
    <text evidence="2">The sequence shown here is derived from an EMBL/GenBank/DDBJ whole genome shotgun (WGS) entry which is preliminary data.</text>
</comment>
<organism evidence="2 3">
    <name type="scientific">Ephemerocybe angulata</name>
    <dbReference type="NCBI Taxonomy" id="980116"/>
    <lineage>
        <taxon>Eukaryota</taxon>
        <taxon>Fungi</taxon>
        <taxon>Dikarya</taxon>
        <taxon>Basidiomycota</taxon>
        <taxon>Agaricomycotina</taxon>
        <taxon>Agaricomycetes</taxon>
        <taxon>Agaricomycetidae</taxon>
        <taxon>Agaricales</taxon>
        <taxon>Agaricineae</taxon>
        <taxon>Psathyrellaceae</taxon>
        <taxon>Ephemerocybe</taxon>
    </lineage>
</organism>
<keyword evidence="1" id="KW-0175">Coiled coil</keyword>
<dbReference type="EMBL" id="JACGCI010000003">
    <property type="protein sequence ID" value="KAF6764696.1"/>
    <property type="molecule type" value="Genomic_DNA"/>
</dbReference>
<reference evidence="2 3" key="1">
    <citation type="submission" date="2020-07" db="EMBL/GenBank/DDBJ databases">
        <title>Comparative genomics of pyrophilous fungi reveals a link between fire events and developmental genes.</title>
        <authorList>
            <consortium name="DOE Joint Genome Institute"/>
            <person name="Steindorff A.S."/>
            <person name="Carver A."/>
            <person name="Calhoun S."/>
            <person name="Stillman K."/>
            <person name="Liu H."/>
            <person name="Lipzen A."/>
            <person name="Pangilinan J."/>
            <person name="Labutti K."/>
            <person name="Bruns T.D."/>
            <person name="Grigoriev I.V."/>
        </authorList>
    </citation>
    <scope>NUCLEOTIDE SEQUENCE [LARGE SCALE GENOMIC DNA]</scope>
    <source>
        <strain evidence="2 3">CBS 144469</strain>
    </source>
</reference>
<keyword evidence="3" id="KW-1185">Reference proteome</keyword>
<evidence type="ECO:0000313" key="2">
    <source>
        <dbReference type="EMBL" id="KAF6764696.1"/>
    </source>
</evidence>
<gene>
    <name evidence="2" type="ORF">DFP72DRAFT_1039625</name>
</gene>
<protein>
    <recommendedName>
        <fullName evidence="4">F-box domain-containing protein</fullName>
    </recommendedName>
</protein>
<name>A0A8H6IFQ5_9AGAR</name>
<sequence>MIGTEPSPAQALPSPNSFVLQAELKKTTENEIIDTRTIVVVGTNLSTSFHFIHSVSRNQDRLIHLFTGNVTLNPLELDFVKHEIKARSTTIHQLELQVGVLKAEREIHQLELQLGILKAERETYQSLLSPLRRNLLPPEILGEIFIISVSTSTKLSWDRQLNILCRVCRAWCDAALAMPALWAHVEGLYIDAPKKLHVARVREWLTRSGSVKKTLHINGLHIMTGGCPLSPQHELTNLLVDGPPIDNFSLTCLHAECIETIIQQMQPKTAKGRLCDSIRSLHLGMVYTKSDMSFGVIWAILDHIPTIHTLSLELPPYHFDWEVPGNLSQSNLTSLTIACDWPILLLLDILRSCASIECLTLDHKGSPRRLLPVDTQLEVLLPNLKTLQMRRLMDVSSSDTAIFHHLRSLRILNPSDLAFDYNDVCEFLAQRKYGATQESPDLLEEVELVRHSGIDEQRRILSSFRSEMGQKGTRVNIVLTSIFV</sequence>
<accession>A0A8H6IFQ5</accession>
<evidence type="ECO:0000256" key="1">
    <source>
        <dbReference type="SAM" id="Coils"/>
    </source>
</evidence>
<dbReference type="AlphaFoldDB" id="A0A8H6IFQ5"/>
<evidence type="ECO:0008006" key="4">
    <source>
        <dbReference type="Google" id="ProtNLM"/>
    </source>
</evidence>
<feature type="coiled-coil region" evidence="1">
    <location>
        <begin position="100"/>
        <end position="127"/>
    </location>
</feature>
<dbReference type="Proteomes" id="UP000521943">
    <property type="component" value="Unassembled WGS sequence"/>
</dbReference>
<proteinExistence type="predicted"/>